<dbReference type="GO" id="GO:0048268">
    <property type="term" value="P:clathrin coat assembly"/>
    <property type="evidence" value="ECO:0007669"/>
    <property type="project" value="TreeGrafter"/>
</dbReference>
<dbReference type="SUPFAM" id="SSF109885">
    <property type="entry name" value="I/LWEQ domain"/>
    <property type="match status" value="1"/>
</dbReference>
<dbReference type="PANTHER" id="PTHR10407">
    <property type="entry name" value="HUNTINGTIN INTERACTING PROTEIN 1"/>
    <property type="match status" value="1"/>
</dbReference>
<sequence length="122" mass="14115">MLAASKAGDSGVKLEVNSKILDACTTLMAAVKVLVQDARRLQNELGDVKTRQKMYRKNPQWSEGLISAAKSVVFAAKLLIQQLNLNKLVNKYRRKYKLITSFHRYNLRMKKKKKTFNWKEEK</sequence>
<evidence type="ECO:0000259" key="3">
    <source>
        <dbReference type="PROSITE" id="PS50945"/>
    </source>
</evidence>
<keyword evidence="5" id="KW-1185">Reference proteome</keyword>
<evidence type="ECO:0000256" key="1">
    <source>
        <dbReference type="ARBA" id="ARBA00004496"/>
    </source>
</evidence>
<evidence type="ECO:0000313" key="4">
    <source>
        <dbReference type="EMBL" id="VVC97513.1"/>
    </source>
</evidence>
<dbReference type="GO" id="GO:0030864">
    <property type="term" value="C:cortical actin cytoskeleton"/>
    <property type="evidence" value="ECO:0007669"/>
    <property type="project" value="TreeGrafter"/>
</dbReference>
<proteinExistence type="predicted"/>
<dbReference type="GO" id="GO:0051015">
    <property type="term" value="F:actin filament binding"/>
    <property type="evidence" value="ECO:0007669"/>
    <property type="project" value="TreeGrafter"/>
</dbReference>
<dbReference type="SMART" id="SM00307">
    <property type="entry name" value="ILWEQ"/>
    <property type="match status" value="1"/>
</dbReference>
<protein>
    <recommendedName>
        <fullName evidence="3">I/LWEQ domain-containing protein</fullName>
    </recommendedName>
</protein>
<comment type="subcellular location">
    <subcellularLocation>
        <location evidence="1">Cytoplasm</location>
    </subcellularLocation>
</comment>
<dbReference type="PANTHER" id="PTHR10407:SF15">
    <property type="entry name" value="HUNTINGTIN INTERACTING PROTEIN 1"/>
    <property type="match status" value="1"/>
</dbReference>
<dbReference type="GO" id="GO:0006897">
    <property type="term" value="P:endocytosis"/>
    <property type="evidence" value="ECO:0007669"/>
    <property type="project" value="InterPro"/>
</dbReference>
<evidence type="ECO:0000313" key="5">
    <source>
        <dbReference type="Proteomes" id="UP000324832"/>
    </source>
</evidence>
<feature type="domain" description="I/LWEQ" evidence="3">
    <location>
        <begin position="1"/>
        <end position="122"/>
    </location>
</feature>
<keyword evidence="2" id="KW-0963">Cytoplasm</keyword>
<organism evidence="4 5">
    <name type="scientific">Leptidea sinapis</name>
    <dbReference type="NCBI Taxonomy" id="189913"/>
    <lineage>
        <taxon>Eukaryota</taxon>
        <taxon>Metazoa</taxon>
        <taxon>Ecdysozoa</taxon>
        <taxon>Arthropoda</taxon>
        <taxon>Hexapoda</taxon>
        <taxon>Insecta</taxon>
        <taxon>Pterygota</taxon>
        <taxon>Neoptera</taxon>
        <taxon>Endopterygota</taxon>
        <taxon>Lepidoptera</taxon>
        <taxon>Glossata</taxon>
        <taxon>Ditrysia</taxon>
        <taxon>Papilionoidea</taxon>
        <taxon>Pieridae</taxon>
        <taxon>Dismorphiinae</taxon>
        <taxon>Leptidea</taxon>
    </lineage>
</organism>
<name>A0A5E4QIV2_9NEOP</name>
<dbReference type="GO" id="GO:0080025">
    <property type="term" value="F:phosphatidylinositol-3,5-bisphosphate binding"/>
    <property type="evidence" value="ECO:0007669"/>
    <property type="project" value="TreeGrafter"/>
</dbReference>
<gene>
    <name evidence="4" type="ORF">LSINAPIS_LOCUS8772</name>
</gene>
<dbReference type="EMBL" id="FZQP02003222">
    <property type="protein sequence ID" value="VVC97513.1"/>
    <property type="molecule type" value="Genomic_DNA"/>
</dbReference>
<dbReference type="InterPro" id="IPR035964">
    <property type="entry name" value="I/LWEQ_dom_sf"/>
</dbReference>
<dbReference type="PROSITE" id="PS50945">
    <property type="entry name" value="I_LWEQ"/>
    <property type="match status" value="1"/>
</dbReference>
<dbReference type="InterPro" id="IPR002558">
    <property type="entry name" value="ILWEQ_dom"/>
</dbReference>
<dbReference type="Proteomes" id="UP000324832">
    <property type="component" value="Unassembled WGS sequence"/>
</dbReference>
<dbReference type="GO" id="GO:0035615">
    <property type="term" value="F:clathrin adaptor activity"/>
    <property type="evidence" value="ECO:0007669"/>
    <property type="project" value="TreeGrafter"/>
</dbReference>
<dbReference type="GO" id="GO:0043325">
    <property type="term" value="F:phosphatidylinositol-3,4-bisphosphate binding"/>
    <property type="evidence" value="ECO:0007669"/>
    <property type="project" value="TreeGrafter"/>
</dbReference>
<evidence type="ECO:0000256" key="2">
    <source>
        <dbReference type="ARBA" id="ARBA00022490"/>
    </source>
</evidence>
<dbReference type="Gene3D" id="1.20.1410.10">
    <property type="entry name" value="I/LWEQ domain"/>
    <property type="match status" value="1"/>
</dbReference>
<dbReference type="GO" id="GO:0007015">
    <property type="term" value="P:actin filament organization"/>
    <property type="evidence" value="ECO:0007669"/>
    <property type="project" value="TreeGrafter"/>
</dbReference>
<dbReference type="AlphaFoldDB" id="A0A5E4QIV2"/>
<dbReference type="GO" id="GO:0030136">
    <property type="term" value="C:clathrin-coated vesicle"/>
    <property type="evidence" value="ECO:0007669"/>
    <property type="project" value="TreeGrafter"/>
</dbReference>
<dbReference type="GO" id="GO:0032051">
    <property type="term" value="F:clathrin light chain binding"/>
    <property type="evidence" value="ECO:0007669"/>
    <property type="project" value="TreeGrafter"/>
</dbReference>
<accession>A0A5E4QIV2</accession>
<dbReference type="InterPro" id="IPR030224">
    <property type="entry name" value="Sla2_fam"/>
</dbReference>
<dbReference type="Pfam" id="PF01608">
    <property type="entry name" value="I_LWEQ"/>
    <property type="match status" value="1"/>
</dbReference>
<reference evidence="4 5" key="1">
    <citation type="submission" date="2017-07" db="EMBL/GenBank/DDBJ databases">
        <authorList>
            <person name="Talla V."/>
            <person name="Backstrom N."/>
        </authorList>
    </citation>
    <scope>NUCLEOTIDE SEQUENCE [LARGE SCALE GENOMIC DNA]</scope>
</reference>